<dbReference type="GO" id="GO:0031177">
    <property type="term" value="F:phosphopantetheine binding"/>
    <property type="evidence" value="ECO:0007669"/>
    <property type="project" value="InterPro"/>
</dbReference>
<dbReference type="InterPro" id="IPR016035">
    <property type="entry name" value="Acyl_Trfase/lysoPLipase"/>
</dbReference>
<dbReference type="Gene3D" id="3.30.70.3290">
    <property type="match status" value="1"/>
</dbReference>
<dbReference type="CDD" id="cd02440">
    <property type="entry name" value="AdoMet_MTases"/>
    <property type="match status" value="1"/>
</dbReference>
<dbReference type="Pfam" id="PF00109">
    <property type="entry name" value="ketoacyl-synt"/>
    <property type="match status" value="1"/>
</dbReference>
<dbReference type="GO" id="GO:0004312">
    <property type="term" value="F:fatty acid synthase activity"/>
    <property type="evidence" value="ECO:0007669"/>
    <property type="project" value="TreeGrafter"/>
</dbReference>
<keyword evidence="4" id="KW-0521">NADP</keyword>
<dbReference type="SUPFAM" id="SSF50129">
    <property type="entry name" value="GroES-like"/>
    <property type="match status" value="1"/>
</dbReference>
<dbReference type="InterPro" id="IPR020843">
    <property type="entry name" value="ER"/>
</dbReference>
<keyword evidence="5" id="KW-0560">Oxidoreductase</keyword>
<dbReference type="Pfam" id="PF08242">
    <property type="entry name" value="Methyltransf_12"/>
    <property type="match status" value="1"/>
</dbReference>
<dbReference type="InterPro" id="IPR013968">
    <property type="entry name" value="PKS_KR"/>
</dbReference>
<dbReference type="InterPro" id="IPR036736">
    <property type="entry name" value="ACP-like_sf"/>
</dbReference>
<evidence type="ECO:0000259" key="9">
    <source>
        <dbReference type="PROSITE" id="PS50075"/>
    </source>
</evidence>
<feature type="domain" description="Carrier" evidence="9">
    <location>
        <begin position="2533"/>
        <end position="2610"/>
    </location>
</feature>
<dbReference type="SUPFAM" id="SSF53335">
    <property type="entry name" value="S-adenosyl-L-methionine-dependent methyltransferases"/>
    <property type="match status" value="1"/>
</dbReference>
<evidence type="ECO:0000256" key="3">
    <source>
        <dbReference type="ARBA" id="ARBA00022679"/>
    </source>
</evidence>
<keyword evidence="1" id="KW-0596">Phosphopantetheine</keyword>
<dbReference type="STRING" id="242507.G4MXV1"/>
<dbReference type="InterPro" id="IPR049551">
    <property type="entry name" value="PKS_DH_C"/>
</dbReference>
<dbReference type="InterPro" id="IPR014043">
    <property type="entry name" value="Acyl_transferase_dom"/>
</dbReference>
<dbReference type="SMART" id="SM00829">
    <property type="entry name" value="PKS_ER"/>
    <property type="match status" value="1"/>
</dbReference>
<keyword evidence="2" id="KW-0597">Phosphoprotein</keyword>
<dbReference type="InterPro" id="IPR057326">
    <property type="entry name" value="KR_dom"/>
</dbReference>
<feature type="domain" description="PKS/mFAS DH" evidence="11">
    <location>
        <begin position="961"/>
        <end position="1286"/>
    </location>
</feature>
<evidence type="ECO:0000259" key="11">
    <source>
        <dbReference type="PROSITE" id="PS52019"/>
    </source>
</evidence>
<dbReference type="Gene3D" id="3.90.180.10">
    <property type="entry name" value="Medium-chain alcohol dehydrogenases, catalytic domain"/>
    <property type="match status" value="1"/>
</dbReference>
<dbReference type="Pfam" id="PF21089">
    <property type="entry name" value="PKS_DH_N"/>
    <property type="match status" value="1"/>
</dbReference>
<dbReference type="Gene3D" id="3.10.129.110">
    <property type="entry name" value="Polyketide synthase dehydratase"/>
    <property type="match status" value="1"/>
</dbReference>
<dbReference type="InterPro" id="IPR013217">
    <property type="entry name" value="Methyltransf_12"/>
</dbReference>
<evidence type="ECO:0000313" key="12">
    <source>
        <dbReference type="EMBL" id="EHA56041.1"/>
    </source>
</evidence>
<dbReference type="Gene3D" id="3.40.50.720">
    <property type="entry name" value="NAD(P)-binding Rossmann-like Domain"/>
    <property type="match status" value="1"/>
</dbReference>
<organism evidence="12 13">
    <name type="scientific">Pyricularia oryzae (strain 70-15 / ATCC MYA-4617 / FGSC 8958)</name>
    <name type="common">Rice blast fungus</name>
    <name type="synonym">Magnaporthe oryzae</name>
    <dbReference type="NCBI Taxonomy" id="242507"/>
    <lineage>
        <taxon>Eukaryota</taxon>
        <taxon>Fungi</taxon>
        <taxon>Dikarya</taxon>
        <taxon>Ascomycota</taxon>
        <taxon>Pezizomycotina</taxon>
        <taxon>Sordariomycetes</taxon>
        <taxon>Sordariomycetidae</taxon>
        <taxon>Magnaporthales</taxon>
        <taxon>Pyriculariaceae</taxon>
        <taxon>Pyricularia</taxon>
    </lineage>
</organism>
<dbReference type="PANTHER" id="PTHR43775:SF29">
    <property type="entry name" value="ASPERFURANONE POLYKETIDE SYNTHASE AFOG-RELATED"/>
    <property type="match status" value="1"/>
</dbReference>
<sequence length="2616" mass="285792">MEADKCEPIAIIGLNLKFPEEAVTPQAFWEMLCDARNVATEPPEGRYNVDAFHHPDPARLDSLRVRKAHYLKEDPRAFDAPFFSMSVGEASIVDPMQRCLLEGAYRTFENAGITMDQAAGSKTSVFCANFARDQETIVARDPEYQSRYQSTATGYALLSNRISHFYDLRGPSLTLDTACSSGLYALHLAVQSILLGESEMSLVCGANTCMTPEAIAVVLDNANFLSKDGRCFSFDHRANGYGRGEGFGFVLLKPLGAAIRDGDCIRAVVRGTGANQDGRTPSITQPGAEAQRALIRDTYERAGLGYDQTEFVEAHGTGTLVGDPIEAAAIGETFKPHRKEPLYIGSVKSNIGHLEGASGLAGLTKIILALEKGIIPPNADFEKVHPGLDLDGWGVKIPVKAVPWPTDGLRRASVSSFGYGGSNAHAVLDDAYNYLKLRGLEAVHKTVDKYREKDLGNGHINGNITDSHTIRDSADSWAIIPFSAHDEGGTGRQAEALQSHMSESESILTTDDRHSFLPDLCHTLFARRSVLNWRSAAVVSSISDASTNLSSRLSKAIFTLASRSPVLTFVFTGQGAQYARMAMGLLDRYQTFRSSINECDAFLSNELRCPWSVIEELGRDVKTSKVDQPLYSQPLCTAIQVALVDLFNSWGLTPSSVIGHSSGEIAAAYSAGAITRHSAWRIAYQRGVVSEKLVADSIASPTTMMSVGLSQEEVASYLAGTDVTVACINSPINVTVSGPVKSIEELYTRLDAAEIFAKRLPVKIGYHSSVMRRGSQEYEASLRGKIEAPSPSRQSGSGGPVRTVMYSSVTGKAIGLGDLNQPEYWVDNLVSAVKFAPALTALTSEAKAGNRFFIELGPQSGLRRPIKDTLARAAKDLKWRYSPVLSSTDHDIKTLLEAVGQLWSHGVDVDLDKVNASSVTPIKRAPRVMVDLPSYPFSRAKWYWDESRISKKYAFRPFRRHALLGIRDTDWNESEGSWKHTITMDENPWIRDHGLNGSPIYPGSGMLVMAIEAVRQLAHPHKDRVKGYHLSSVRMLRPIQVDSSEHGAEAKIHLRPRKLMAPTGQMPWYDFRIYTIQAEEWTEVAFGSVKVDLEPEELTRQQKEAARIREAKFAAELRDEYESTARTCTLIAHSKQFYTNLSTKSGFDYGPYFQLLQNIAYDRSGHVTATLNLRDYAKHMEYAGEDPCVVHPTTLDAICQSQMVGLSRGGWYTIPTMMFTHVDNLWVSHKLFTATGNPKLQVASRETTRGFRECICRTIALFEDTKEPAIICDGQRGTAISSLATTVTSDSEATGRMAYTIDFAPHVPLVRELQELRPFLQAGAGRNESLETEKNRTNRSDAIMLHYAKQVVAKIEADGGKKPWVAGHYFDRYLAFLRNVVDNQAKWQPAGRGLTGVTMKQILDEADLDPGCALNKHVGDQVLGILEGKVSPLQVIFENNLVDAFYHADLTSLLNRVIGEYAKVLSHNDPTLRFLELGAGTGSSTAKVLPALVHNLGNGQEAVRCGEYMYTDISSAFFEKARERFSYAAAAIKFAKLDIEADPTAQGFEEGSYDVVIAGNVLHVTKDLVQTLGNVRKLLKPGGSLCLAELVNVHSMRHTFVFGLLPGWWLRPAPEGHGYSDQGPLLSASQWDQAFRAAGFSGLQLEFQDFEDPLYRQVSILITTNPGDPPSPPTKALTMSSDIGRYVVVAAADSEQQASLCRELHARFGPSPIYTLLDMTNLSDADLQDTTVISLVELSCPVLAKATEGEFAGIKRLSTRSKMTFWLTSDLGPIAKNPDGEVTIGFGRTVCSERADQCFVIVSLERPFADAQASVETLSRVLSDTRTRDAASRETEYIEANGVLHTPRLVPAGHLNAEMLLRTKKRDLETYTIGSTDAASKPHVYLTIETPGLLDTLYYTEEDLVVTGDDCLKPGYCEVEIKVAGLQFRDVMTALGQVPGDSFGCDGAGVITRSNPGSRFQPGDRVIYCSNDGKGFGTYAHYLEQDLTLIPAGMSFQTAAAISAVWRTAVYSFDYLARLRKGQSVLIHAGAGGVGQAAIQLAKLREAGAIYVTVGTVEKRDLVKSLYGIPDENIFHSRDATFKDDLLRATNGRGVDVILNCVGGELLQASWDCIAPLGTFIEIGKGDAIQNNNLPMGPFSRNVSFVCVDLSLVSRVDPALMTSVMGDVLDLFAKHPELHEPRPLQIYAADKIEEAFRLVQSSKNTGKVLVDYESAGTAVRYQPAVKPSHTFASAATYVIAGGLGGLGREITRWMVERGARHFLLLNPRGVNSSGEVMSFLKELDDMSVRHLEPACDCADAAALDAVLKSAAAAGFPPVRGCIQGAMKLDDDAVANMPVSKLHAALDPKRVASWNLHKLLPKDLDFFVLLSSFCGVFGNPGQSNYAAGGSFEDAFARYRTSLGQKAVSIDLALVAEAGWANDNYEMVASNLRTYGGMHNDQLMALLDVVCDPDYECATANNSQVVTIIDTPRQIYTLTEEGRIVWPTKPLFRHLLRIGETTDDGPAAANGAGDDGEAAALDYIAMVRSAPTLEEAGEIVARGLVQKLTKSLSVDGETLDVAKPAYMLGVDSLIAVELRYWFMRKCGIEVPVFIILKNQPLSDLCTYAAEKVLEAVIT</sequence>
<dbReference type="PROSITE" id="PS52019">
    <property type="entry name" value="PKS_MFAS_DH"/>
    <property type="match status" value="1"/>
</dbReference>
<dbReference type="InterPro" id="IPR001227">
    <property type="entry name" value="Ac_transferase_dom_sf"/>
</dbReference>
<proteinExistence type="predicted"/>
<feature type="active site" description="Proton acceptor; for dehydratase activity" evidence="8">
    <location>
        <position position="993"/>
    </location>
</feature>
<dbReference type="InterPro" id="IPR049552">
    <property type="entry name" value="PKS_DH_N"/>
</dbReference>
<dbReference type="Pfam" id="PF00698">
    <property type="entry name" value="Acyl_transf_1"/>
    <property type="match status" value="1"/>
</dbReference>
<evidence type="ECO:0000256" key="8">
    <source>
        <dbReference type="PROSITE-ProRule" id="PRU01363"/>
    </source>
</evidence>
<dbReference type="InterPro" id="IPR011032">
    <property type="entry name" value="GroES-like_sf"/>
</dbReference>
<dbReference type="InterPro" id="IPR014030">
    <property type="entry name" value="Ketoacyl_synth_N"/>
</dbReference>
<accession>G4MXV1</accession>
<evidence type="ECO:0000259" key="10">
    <source>
        <dbReference type="PROSITE" id="PS52004"/>
    </source>
</evidence>
<dbReference type="InterPro" id="IPR049900">
    <property type="entry name" value="PKS_mFAS_DH"/>
</dbReference>
<dbReference type="PANTHER" id="PTHR43775">
    <property type="entry name" value="FATTY ACID SYNTHASE"/>
    <property type="match status" value="1"/>
</dbReference>
<keyword evidence="3" id="KW-0808">Transferase</keyword>
<dbReference type="SMART" id="SM00827">
    <property type="entry name" value="PKS_AT"/>
    <property type="match status" value="1"/>
</dbReference>
<dbReference type="Pfam" id="PF08659">
    <property type="entry name" value="KR"/>
    <property type="match status" value="1"/>
</dbReference>
<dbReference type="OMA" id="QWDFTDI"/>
<dbReference type="SUPFAM" id="SSF53901">
    <property type="entry name" value="Thiolase-like"/>
    <property type="match status" value="1"/>
</dbReference>
<evidence type="ECO:0000256" key="7">
    <source>
        <dbReference type="ARBA" id="ARBA00023315"/>
    </source>
</evidence>
<feature type="region of interest" description="C-terminal hotdog fold" evidence="8">
    <location>
        <begin position="1129"/>
        <end position="1286"/>
    </location>
</feature>
<dbReference type="InterPro" id="IPR014031">
    <property type="entry name" value="Ketoacyl_synth_C"/>
</dbReference>
<dbReference type="SMR" id="G4MXV1"/>
<dbReference type="InterPro" id="IPR020841">
    <property type="entry name" value="PKS_Beta-ketoAc_synthase_dom"/>
</dbReference>
<dbReference type="Pfam" id="PF14765">
    <property type="entry name" value="PS-DH"/>
    <property type="match status" value="1"/>
</dbReference>
<dbReference type="InterPro" id="IPR036291">
    <property type="entry name" value="NAD(P)-bd_dom_sf"/>
</dbReference>
<dbReference type="CDD" id="cd05195">
    <property type="entry name" value="enoyl_red"/>
    <property type="match status" value="1"/>
</dbReference>
<dbReference type="RefSeq" id="XP_003715848.1">
    <property type="nucleotide sequence ID" value="XM_003715800.1"/>
</dbReference>
<dbReference type="GO" id="GO:0006633">
    <property type="term" value="P:fatty acid biosynthetic process"/>
    <property type="evidence" value="ECO:0007669"/>
    <property type="project" value="InterPro"/>
</dbReference>
<dbReference type="SMART" id="SM00826">
    <property type="entry name" value="PKS_DH"/>
    <property type="match status" value="1"/>
</dbReference>
<evidence type="ECO:0000256" key="5">
    <source>
        <dbReference type="ARBA" id="ARBA00023002"/>
    </source>
</evidence>
<evidence type="ECO:0000256" key="2">
    <source>
        <dbReference type="ARBA" id="ARBA00022553"/>
    </source>
</evidence>
<keyword evidence="13" id="KW-1185">Reference proteome</keyword>
<dbReference type="InterPro" id="IPR050091">
    <property type="entry name" value="PKS_NRPS_Biosynth_Enz"/>
</dbReference>
<dbReference type="PROSITE" id="PS50075">
    <property type="entry name" value="CARRIER"/>
    <property type="match status" value="1"/>
</dbReference>
<evidence type="ECO:0000256" key="6">
    <source>
        <dbReference type="ARBA" id="ARBA00023268"/>
    </source>
</evidence>
<dbReference type="KEGG" id="mgr:MGG_08236"/>
<dbReference type="Pfam" id="PF02801">
    <property type="entry name" value="Ketoacyl-synt_C"/>
    <property type="match status" value="1"/>
</dbReference>
<dbReference type="InParanoid" id="G4MXV1"/>
<dbReference type="EMBL" id="CM001232">
    <property type="protein sequence ID" value="EHA56041.1"/>
    <property type="molecule type" value="Genomic_DNA"/>
</dbReference>
<dbReference type="SUPFAM" id="SSF52151">
    <property type="entry name" value="FabD/lysophospholipase-like"/>
    <property type="match status" value="1"/>
</dbReference>
<dbReference type="CDD" id="cd00833">
    <property type="entry name" value="PKS"/>
    <property type="match status" value="1"/>
</dbReference>
<keyword evidence="6" id="KW-0511">Multifunctional enzyme</keyword>
<dbReference type="SMART" id="SM00825">
    <property type="entry name" value="PKS_KS"/>
    <property type="match status" value="1"/>
</dbReference>
<name>G4MXV1_PYRO7</name>
<dbReference type="GeneID" id="2678626"/>
<dbReference type="eggNOG" id="KOG1202">
    <property type="taxonomic scope" value="Eukaryota"/>
</dbReference>
<dbReference type="OrthoDB" id="329835at2759"/>
<feature type="active site" description="Proton donor; for dehydratase activity" evidence="8">
    <location>
        <position position="1196"/>
    </location>
</feature>
<dbReference type="SUPFAM" id="SSF55048">
    <property type="entry name" value="Probable ACP-binding domain of malonyl-CoA ACP transacylase"/>
    <property type="match status" value="1"/>
</dbReference>
<dbReference type="Pfam" id="PF00107">
    <property type="entry name" value="ADH_zinc_N"/>
    <property type="match status" value="1"/>
</dbReference>
<dbReference type="SMART" id="SM00822">
    <property type="entry name" value="PKS_KR"/>
    <property type="match status" value="1"/>
</dbReference>
<dbReference type="InterPro" id="IPR018201">
    <property type="entry name" value="Ketoacyl_synth_AS"/>
</dbReference>
<evidence type="ECO:0000256" key="1">
    <source>
        <dbReference type="ARBA" id="ARBA00022450"/>
    </source>
</evidence>
<dbReference type="InterPro" id="IPR020806">
    <property type="entry name" value="PKS_PP-bd"/>
</dbReference>
<gene>
    <name evidence="12" type="ORF">MGG_08236</name>
</gene>
<feature type="region of interest" description="N-terminal hotdog fold" evidence="8">
    <location>
        <begin position="961"/>
        <end position="1096"/>
    </location>
</feature>
<dbReference type="InterPro" id="IPR009081">
    <property type="entry name" value="PP-bd_ACP"/>
</dbReference>
<evidence type="ECO:0000313" key="13">
    <source>
        <dbReference type="Proteomes" id="UP000009058"/>
    </source>
</evidence>
<dbReference type="VEuPathDB" id="FungiDB:MGG_08236"/>
<dbReference type="GO" id="GO:0016491">
    <property type="term" value="F:oxidoreductase activity"/>
    <property type="evidence" value="ECO:0007669"/>
    <property type="project" value="UniProtKB-KW"/>
</dbReference>
<evidence type="ECO:0000256" key="4">
    <source>
        <dbReference type="ARBA" id="ARBA00022857"/>
    </source>
</evidence>
<dbReference type="SUPFAM" id="SSF51735">
    <property type="entry name" value="NAD(P)-binding Rossmann-fold domains"/>
    <property type="match status" value="2"/>
</dbReference>
<dbReference type="InterPro" id="IPR016039">
    <property type="entry name" value="Thiolase-like"/>
</dbReference>
<dbReference type="SUPFAM" id="SSF47336">
    <property type="entry name" value="ACP-like"/>
    <property type="match status" value="1"/>
</dbReference>
<dbReference type="InterPro" id="IPR042104">
    <property type="entry name" value="PKS_dehydratase_sf"/>
</dbReference>
<dbReference type="SMART" id="SM00823">
    <property type="entry name" value="PKS_PP"/>
    <property type="match status" value="1"/>
</dbReference>
<dbReference type="Proteomes" id="UP000009058">
    <property type="component" value="Chromosome 2"/>
</dbReference>
<feature type="domain" description="Ketosynthase family 3 (KS3)" evidence="10">
    <location>
        <begin position="6"/>
        <end position="430"/>
    </location>
</feature>
<dbReference type="Gene3D" id="3.40.366.10">
    <property type="entry name" value="Malonyl-Coenzyme A Acyl Carrier Protein, domain 2"/>
    <property type="match status" value="1"/>
</dbReference>
<dbReference type="InterPro" id="IPR029063">
    <property type="entry name" value="SAM-dependent_MTases_sf"/>
</dbReference>
<dbReference type="GO" id="GO:0044550">
    <property type="term" value="P:secondary metabolite biosynthetic process"/>
    <property type="evidence" value="ECO:0007669"/>
    <property type="project" value="UniProtKB-ARBA"/>
</dbReference>
<dbReference type="GO" id="GO:0004315">
    <property type="term" value="F:3-oxoacyl-[acyl-carrier-protein] synthase activity"/>
    <property type="evidence" value="ECO:0007669"/>
    <property type="project" value="InterPro"/>
</dbReference>
<reference evidence="12 13" key="1">
    <citation type="journal article" date="2005" name="Nature">
        <title>The genome sequence of the rice blast fungus Magnaporthe grisea.</title>
        <authorList>
            <person name="Dean R.A."/>
            <person name="Talbot N.J."/>
            <person name="Ebbole D.J."/>
            <person name="Farman M.L."/>
            <person name="Mitchell T.K."/>
            <person name="Orbach M.J."/>
            <person name="Thon M."/>
            <person name="Kulkarni R."/>
            <person name="Xu J.R."/>
            <person name="Pan H."/>
            <person name="Read N.D."/>
            <person name="Lee Y.H."/>
            <person name="Carbone I."/>
            <person name="Brown D."/>
            <person name="Oh Y.Y."/>
            <person name="Donofrio N."/>
            <person name="Jeong J.S."/>
            <person name="Soanes D.M."/>
            <person name="Djonovic S."/>
            <person name="Kolomiets E."/>
            <person name="Rehmeyer C."/>
            <person name="Li W."/>
            <person name="Harding M."/>
            <person name="Kim S."/>
            <person name="Lebrun M.H."/>
            <person name="Bohnert H."/>
            <person name="Coughlan S."/>
            <person name="Butler J."/>
            <person name="Calvo S."/>
            <person name="Ma L.J."/>
            <person name="Nicol R."/>
            <person name="Purcell S."/>
            <person name="Nusbaum C."/>
            <person name="Galagan J.E."/>
            <person name="Birren B.W."/>
        </authorList>
    </citation>
    <scope>NUCLEOTIDE SEQUENCE [LARGE SCALE GENOMIC DNA]</scope>
    <source>
        <strain evidence="13">70-15 / ATCC MYA-4617 / FGSC 8958</strain>
    </source>
</reference>
<dbReference type="InterPro" id="IPR002364">
    <property type="entry name" value="Quin_OxRdtase/zeta-crystal_CS"/>
</dbReference>
<dbReference type="InterPro" id="IPR013149">
    <property type="entry name" value="ADH-like_C"/>
</dbReference>
<dbReference type="PROSITE" id="PS00606">
    <property type="entry name" value="KS3_1"/>
    <property type="match status" value="1"/>
</dbReference>
<dbReference type="Gene3D" id="3.40.47.10">
    <property type="match status" value="1"/>
</dbReference>
<dbReference type="Gene3D" id="3.40.50.150">
    <property type="entry name" value="Vaccinia Virus protein VP39"/>
    <property type="match status" value="1"/>
</dbReference>
<keyword evidence="7" id="KW-0012">Acyltransferase</keyword>
<dbReference type="InterPro" id="IPR020807">
    <property type="entry name" value="PKS_DH"/>
</dbReference>
<dbReference type="HOGENOM" id="CLU_000022_31_0_1"/>
<dbReference type="PROSITE" id="PS52004">
    <property type="entry name" value="KS3_2"/>
    <property type="match status" value="1"/>
</dbReference>
<dbReference type="GO" id="GO:0008270">
    <property type="term" value="F:zinc ion binding"/>
    <property type="evidence" value="ECO:0007669"/>
    <property type="project" value="InterPro"/>
</dbReference>
<dbReference type="InterPro" id="IPR016036">
    <property type="entry name" value="Malonyl_transacylase_ACP-bd"/>
</dbReference>
<protein>
    <submittedName>
        <fullName evidence="12">Polyketide synthase</fullName>
    </submittedName>
</protein>
<dbReference type="PROSITE" id="PS01162">
    <property type="entry name" value="QOR_ZETA_CRYSTAL"/>
    <property type="match status" value="1"/>
</dbReference>
<reference key="2">
    <citation type="submission" date="2011-05" db="EMBL/GenBank/DDBJ databases">
        <title>The Genome Sequence of Magnaporthe oryzae 70-15.</title>
        <authorList>
            <consortium name="The Broad Institute Genome Sequencing Platform"/>
            <person name="Ma L.-J."/>
            <person name="Dead R."/>
            <person name="Young S.K."/>
            <person name="Zeng Q."/>
            <person name="Gargeya S."/>
            <person name="Fitzgerald M."/>
            <person name="Haas B."/>
            <person name="Abouelleil A."/>
            <person name="Alvarado L."/>
            <person name="Arachchi H.M."/>
            <person name="Berlin A."/>
            <person name="Brown A."/>
            <person name="Chapman S.B."/>
            <person name="Chen Z."/>
            <person name="Dunbar C."/>
            <person name="Freedman E."/>
            <person name="Gearin G."/>
            <person name="Gellesch M."/>
            <person name="Goldberg J."/>
            <person name="Griggs A."/>
            <person name="Gujja S."/>
            <person name="Heiman D."/>
            <person name="Howarth C."/>
            <person name="Larson L."/>
            <person name="Lui A."/>
            <person name="MacDonald P.J.P."/>
            <person name="Mehta T."/>
            <person name="Montmayeur A."/>
            <person name="Murphy C."/>
            <person name="Neiman D."/>
            <person name="Pearson M."/>
            <person name="Priest M."/>
            <person name="Roberts A."/>
            <person name="Saif S."/>
            <person name="Shea T."/>
            <person name="Shenoy N."/>
            <person name="Sisk P."/>
            <person name="Stolte C."/>
            <person name="Sykes S."/>
            <person name="Yandava C."/>
            <person name="Wortman J."/>
            <person name="Nusbaum C."/>
            <person name="Birren B."/>
        </authorList>
    </citation>
    <scope>NUCLEOTIDE SEQUENCE</scope>
    <source>
        <strain>70-15</strain>
    </source>
</reference>